<comment type="subcellular location">
    <subcellularLocation>
        <location evidence="2">Mitochondrion inner membrane</location>
        <topology evidence="2">Peripheral membrane protein</topology>
        <orientation evidence="2">Matrix side</orientation>
    </subcellularLocation>
</comment>
<keyword evidence="8" id="KW-0809">Transit peptide</keyword>
<evidence type="ECO:0000256" key="10">
    <source>
        <dbReference type="ARBA" id="ARBA00023128"/>
    </source>
</evidence>
<organism evidence="12 13">
    <name type="scientific">Ignelater luminosus</name>
    <name type="common">Cucubano</name>
    <name type="synonym">Pyrophorus luminosus</name>
    <dbReference type="NCBI Taxonomy" id="2038154"/>
    <lineage>
        <taxon>Eukaryota</taxon>
        <taxon>Metazoa</taxon>
        <taxon>Ecdysozoa</taxon>
        <taxon>Arthropoda</taxon>
        <taxon>Hexapoda</taxon>
        <taxon>Insecta</taxon>
        <taxon>Pterygota</taxon>
        <taxon>Neoptera</taxon>
        <taxon>Endopterygota</taxon>
        <taxon>Coleoptera</taxon>
        <taxon>Polyphaga</taxon>
        <taxon>Elateriformia</taxon>
        <taxon>Elateroidea</taxon>
        <taxon>Elateridae</taxon>
        <taxon>Agrypninae</taxon>
        <taxon>Pyrophorini</taxon>
        <taxon>Ignelater</taxon>
    </lineage>
</organism>
<proteinExistence type="inferred from homology"/>
<dbReference type="Pfam" id="PF14813">
    <property type="entry name" value="NADH_B2"/>
    <property type="match status" value="1"/>
</dbReference>
<comment type="function">
    <text evidence="1">Accessory subunit of the mitochondrial membrane respiratory chain NADH dehydrogenase (Complex I), that is believed not to be involved in catalysis. Complex I functions in the transfer of electrons from NADH to the respiratory chain. The immediate electron acceptor for the enzyme is believed to be ubiquinone.</text>
</comment>
<keyword evidence="13" id="KW-1185">Reference proteome</keyword>
<evidence type="ECO:0000256" key="8">
    <source>
        <dbReference type="ARBA" id="ARBA00022946"/>
    </source>
</evidence>
<evidence type="ECO:0000256" key="3">
    <source>
        <dbReference type="ARBA" id="ARBA00005923"/>
    </source>
</evidence>
<reference evidence="12" key="1">
    <citation type="submission" date="2019-08" db="EMBL/GenBank/DDBJ databases">
        <title>The genome of the North American firefly Photinus pyralis.</title>
        <authorList>
            <consortium name="Photinus pyralis genome working group"/>
            <person name="Fallon T.R."/>
            <person name="Sander Lower S.E."/>
            <person name="Weng J.-K."/>
        </authorList>
    </citation>
    <scope>NUCLEOTIDE SEQUENCE</scope>
    <source>
        <strain evidence="12">TRF0915ILg1</strain>
        <tissue evidence="12">Whole body</tissue>
    </source>
</reference>
<keyword evidence="6" id="KW-0679">Respiratory chain</keyword>
<dbReference type="Proteomes" id="UP000801492">
    <property type="component" value="Unassembled WGS sequence"/>
</dbReference>
<evidence type="ECO:0000256" key="5">
    <source>
        <dbReference type="ARBA" id="ARBA00022448"/>
    </source>
</evidence>
<keyword evidence="7" id="KW-0999">Mitochondrion inner membrane</keyword>
<sequence>MLVSRGAAVVRTINLLKNSANPSKTSVRNSHAPWHYRSATPPETDKRIIYIAEAVGGFAWWWMLWHLWTQFDHITGEFEYPDPRKWSDEELGIPPEE</sequence>
<evidence type="ECO:0000256" key="7">
    <source>
        <dbReference type="ARBA" id="ARBA00022792"/>
    </source>
</evidence>
<dbReference type="InterPro" id="IPR026627">
    <property type="entry name" value="NDUFB2_animal"/>
</dbReference>
<keyword evidence="10" id="KW-0496">Mitochondrion</keyword>
<gene>
    <name evidence="12" type="ORF">ILUMI_25721</name>
</gene>
<accession>A0A8K0C9D9</accession>
<keyword evidence="11" id="KW-0472">Membrane</keyword>
<evidence type="ECO:0000256" key="9">
    <source>
        <dbReference type="ARBA" id="ARBA00022982"/>
    </source>
</evidence>
<evidence type="ECO:0000313" key="12">
    <source>
        <dbReference type="EMBL" id="KAF2880443.1"/>
    </source>
</evidence>
<name>A0A8K0C9D9_IGNLU</name>
<dbReference type="PANTHER" id="PTHR15223:SF1">
    <property type="entry name" value="NADH DEHYDROGENASE [UBIQUINONE] 1 BETA SUBCOMPLEX SUBUNIT 2, MITOCHONDRIAL"/>
    <property type="match status" value="1"/>
</dbReference>
<protein>
    <recommendedName>
        <fullName evidence="14">NADH dehydrogenase [ubiquinone] 1 beta subcomplex subunit 2, mitochondrial</fullName>
    </recommendedName>
</protein>
<comment type="caution">
    <text evidence="12">The sequence shown here is derived from an EMBL/GenBank/DDBJ whole genome shotgun (WGS) entry which is preliminary data.</text>
</comment>
<keyword evidence="5" id="KW-0813">Transport</keyword>
<evidence type="ECO:0000256" key="4">
    <source>
        <dbReference type="ARBA" id="ARBA00011533"/>
    </source>
</evidence>
<evidence type="ECO:0000313" key="13">
    <source>
        <dbReference type="Proteomes" id="UP000801492"/>
    </source>
</evidence>
<comment type="subunit">
    <text evidence="4">Complex I is composed of 45 different subunits.</text>
</comment>
<evidence type="ECO:0000256" key="1">
    <source>
        <dbReference type="ARBA" id="ARBA00003195"/>
    </source>
</evidence>
<dbReference type="GO" id="GO:0032981">
    <property type="term" value="P:mitochondrial respiratory chain complex I assembly"/>
    <property type="evidence" value="ECO:0007669"/>
    <property type="project" value="TreeGrafter"/>
</dbReference>
<evidence type="ECO:0000256" key="6">
    <source>
        <dbReference type="ARBA" id="ARBA00022660"/>
    </source>
</evidence>
<keyword evidence="9" id="KW-0249">Electron transport</keyword>
<evidence type="ECO:0000256" key="11">
    <source>
        <dbReference type="ARBA" id="ARBA00023136"/>
    </source>
</evidence>
<dbReference type="GO" id="GO:0045271">
    <property type="term" value="C:respiratory chain complex I"/>
    <property type="evidence" value="ECO:0007669"/>
    <property type="project" value="InterPro"/>
</dbReference>
<dbReference type="AlphaFoldDB" id="A0A8K0C9D9"/>
<dbReference type="PANTHER" id="PTHR15223">
    <property type="entry name" value="NADH-UBIQUINONE OXIDOREDUCTASE AGGG SUBUNIT"/>
    <property type="match status" value="1"/>
</dbReference>
<evidence type="ECO:0008006" key="14">
    <source>
        <dbReference type="Google" id="ProtNLM"/>
    </source>
</evidence>
<dbReference type="OrthoDB" id="6241903at2759"/>
<dbReference type="EMBL" id="VTPC01090968">
    <property type="protein sequence ID" value="KAF2880443.1"/>
    <property type="molecule type" value="Genomic_DNA"/>
</dbReference>
<dbReference type="GO" id="GO:0005743">
    <property type="term" value="C:mitochondrial inner membrane"/>
    <property type="evidence" value="ECO:0007669"/>
    <property type="project" value="UniProtKB-SubCell"/>
</dbReference>
<comment type="similarity">
    <text evidence="3">Belongs to the complex I NDUFB2 subunit family.</text>
</comment>
<evidence type="ECO:0000256" key="2">
    <source>
        <dbReference type="ARBA" id="ARBA00004443"/>
    </source>
</evidence>